<evidence type="ECO:0008006" key="3">
    <source>
        <dbReference type="Google" id="ProtNLM"/>
    </source>
</evidence>
<dbReference type="OrthoDB" id="6193532at2"/>
<gene>
    <name evidence="1" type="ordered locus">Xaut_1049</name>
</gene>
<dbReference type="InterPro" id="IPR009499">
    <property type="entry name" value="AllG-like"/>
</dbReference>
<dbReference type="Pfam" id="PF06545">
    <property type="entry name" value="AllG"/>
    <property type="match status" value="1"/>
</dbReference>
<dbReference type="Gene3D" id="3.90.1700.10">
    <property type="entry name" value="v583 domain like"/>
    <property type="match status" value="2"/>
</dbReference>
<dbReference type="eggNOG" id="COG0074">
    <property type="taxonomic scope" value="Bacteria"/>
</dbReference>
<proteinExistence type="predicted"/>
<dbReference type="PhylomeDB" id="A7IE57"/>
<dbReference type="KEGG" id="xau:Xaut_1049"/>
<dbReference type="AlphaFoldDB" id="A7IE57"/>
<reference evidence="1 2" key="1">
    <citation type="submission" date="2007-07" db="EMBL/GenBank/DDBJ databases">
        <title>Complete sequence of chromosome of Xanthobacter autotrophicus Py2.</title>
        <authorList>
            <consortium name="US DOE Joint Genome Institute"/>
            <person name="Copeland A."/>
            <person name="Lucas S."/>
            <person name="Lapidus A."/>
            <person name="Barry K."/>
            <person name="Glavina del Rio T."/>
            <person name="Hammon N."/>
            <person name="Israni S."/>
            <person name="Dalin E."/>
            <person name="Tice H."/>
            <person name="Pitluck S."/>
            <person name="Sims D."/>
            <person name="Brettin T."/>
            <person name="Bruce D."/>
            <person name="Detter J.C."/>
            <person name="Han C."/>
            <person name="Tapia R."/>
            <person name="Brainard J."/>
            <person name="Schmutz J."/>
            <person name="Larimer F."/>
            <person name="Land M."/>
            <person name="Hauser L."/>
            <person name="Kyrpides N."/>
            <person name="Kim E."/>
            <person name="Ensigns S.A."/>
            <person name="Richardson P."/>
        </authorList>
    </citation>
    <scope>NUCLEOTIDE SEQUENCE [LARGE SCALE GENOMIC DNA]</scope>
    <source>
        <strain evidence="2">ATCC BAA-1158 / Py2</strain>
    </source>
</reference>
<evidence type="ECO:0000313" key="1">
    <source>
        <dbReference type="EMBL" id="ABS66300.1"/>
    </source>
</evidence>
<accession>A7IE57</accession>
<dbReference type="EMBL" id="CP000781">
    <property type="protein sequence ID" value="ABS66300.1"/>
    <property type="molecule type" value="Genomic_DNA"/>
</dbReference>
<dbReference type="Gene3D" id="3.90.1710.10">
    <property type="entry name" value="Enterococcus faecalis V583 domain"/>
    <property type="match status" value="1"/>
</dbReference>
<sequence>MDEITAPSALSDADGTALALMHAVEPAWRGVALARDAMDFPERTILHAGPPVDLARIARPILNSAVMAVLLEAWAADATEAEAMILSGAIRLAPAQDHGVMVPLAAVFSPNMAAQIVVDLADPRRRVLAPINGGMAKAQRLGLAGPDILAHLKWINGNLAATLSIVADRDIPLLPIADAALAAGDDCHGRTVAGTRLVIEAIAPRLGSDTLERHFLDGAPGFFLNLWMAAAKLIASAAEIPGSSLITAMGANGVDAGVQLGGRPGQWFTAPAAPPEGTLVEGVTPDDRLGAIGDSALVDALGFGAMLTEQAGLPRARLFPREHPAFALSRARIGLPAAALVAAGAAPRIALGILDRAGWRGRIGGGIHTPPPALFAEAFNAIA</sequence>
<evidence type="ECO:0000313" key="2">
    <source>
        <dbReference type="Proteomes" id="UP000002417"/>
    </source>
</evidence>
<keyword evidence="2" id="KW-1185">Reference proteome</keyword>
<dbReference type="Proteomes" id="UP000002417">
    <property type="component" value="Chromosome"/>
</dbReference>
<dbReference type="Gene3D" id="1.10.10.660">
    <property type="entry name" value="conserved protein of unknown function from Enterococcus faecalis V583"/>
    <property type="match status" value="1"/>
</dbReference>
<protein>
    <recommendedName>
        <fullName evidence="3">DUF1116 domain-containing protein</fullName>
    </recommendedName>
</protein>
<organism evidence="1 2">
    <name type="scientific">Xanthobacter autotrophicus (strain ATCC BAA-1158 / Py2)</name>
    <dbReference type="NCBI Taxonomy" id="78245"/>
    <lineage>
        <taxon>Bacteria</taxon>
        <taxon>Pseudomonadati</taxon>
        <taxon>Pseudomonadota</taxon>
        <taxon>Alphaproteobacteria</taxon>
        <taxon>Hyphomicrobiales</taxon>
        <taxon>Xanthobacteraceae</taxon>
        <taxon>Xanthobacter</taxon>
    </lineage>
</organism>
<dbReference type="STRING" id="78245.Xaut_1049"/>
<name>A7IE57_XANP2</name>
<dbReference type="HOGENOM" id="CLU_036192_0_0_5"/>
<dbReference type="InterPro" id="IPR024033">
    <property type="entry name" value="OXTCase_su_AllG_h-dom"/>
</dbReference>